<keyword evidence="7" id="KW-0614">Plasmid</keyword>
<feature type="transmembrane region" description="Helical" evidence="6">
    <location>
        <begin position="66"/>
        <end position="84"/>
    </location>
</feature>
<dbReference type="AlphaFoldDB" id="A0A1L4D520"/>
<dbReference type="EMBL" id="CP017836">
    <property type="protein sequence ID" value="APJ05289.1"/>
    <property type="molecule type" value="Genomic_DNA"/>
</dbReference>
<evidence type="ECO:0000256" key="3">
    <source>
        <dbReference type="ARBA" id="ARBA00022989"/>
    </source>
</evidence>
<dbReference type="OrthoDB" id="7304151at2"/>
<geneLocation type="plasmid" evidence="8">
    <name>pnonnen2</name>
</geneLocation>
<dbReference type="InterPro" id="IPR007688">
    <property type="entry name" value="Conjugal_tfr_TrbL/VirB6"/>
</dbReference>
<evidence type="ECO:0000256" key="6">
    <source>
        <dbReference type="SAM" id="Phobius"/>
    </source>
</evidence>
<dbReference type="GO" id="GO:0016020">
    <property type="term" value="C:membrane"/>
    <property type="evidence" value="ECO:0007669"/>
    <property type="project" value="UniProtKB-SubCell"/>
</dbReference>
<feature type="transmembrane region" description="Helical" evidence="6">
    <location>
        <begin position="201"/>
        <end position="221"/>
    </location>
</feature>
<sequence>MKVINFIKIFEFFGKHKLKIILISILFFSRNSFAQDTSEDLFNVLDSIEKIFYEASSSWLLNAETYAKQFLITLAVIDIIVIGMKHVLKVDSIQDVFSGIILKTFVIGGILTVLQLLPMLTDPNRGFLKGFEILGSRITGVNKLSPTGVVDTGLEVVNIFIQHMKNAPITAFFQAGIYLIAVAVIIYCFLTVAVELLTTKIEAYILMFGGCFFLCLGGSKYTKKYSDGYLTYCLTTAIKLFIAYLIVAVGVGIGEIVAERLGKDPIAQGDYQAVIITVVIFVMYAAIAKKISAIANGFLSGMTSTSSGDHFATGGAALATTAAIATGGKTAAPGSINGIMGGIGSGLGKMAGNALLKGAGHAHAAKNSMSSNMAHNMANGSPIETAAPKAAAQTMSSAAKNIGSSIKNSISGKASNLYNNHKSNVDSSPFSEQKMPPPPSSKKN</sequence>
<organism evidence="7 8">
    <name type="scientific">Silvanigrella aquatica</name>
    <dbReference type="NCBI Taxonomy" id="1915309"/>
    <lineage>
        <taxon>Bacteria</taxon>
        <taxon>Pseudomonadati</taxon>
        <taxon>Bdellovibrionota</taxon>
        <taxon>Oligoflexia</taxon>
        <taxon>Silvanigrellales</taxon>
        <taxon>Silvanigrellaceae</taxon>
        <taxon>Silvanigrella</taxon>
    </lineage>
</organism>
<feature type="region of interest" description="Disordered" evidence="5">
    <location>
        <begin position="410"/>
        <end position="444"/>
    </location>
</feature>
<comment type="subcellular location">
    <subcellularLocation>
        <location evidence="1">Membrane</location>
        <topology evidence="1">Multi-pass membrane protein</topology>
    </subcellularLocation>
</comment>
<keyword evidence="8" id="KW-1185">Reference proteome</keyword>
<dbReference type="InterPro" id="IPR014150">
    <property type="entry name" value="Conjugal_tfr_TrbL"/>
</dbReference>
<dbReference type="Proteomes" id="UP000184731">
    <property type="component" value="Plasmid pnonnen2"/>
</dbReference>
<gene>
    <name evidence="7" type="ORF">AXG55_14805</name>
</gene>
<proteinExistence type="predicted"/>
<keyword evidence="2 6" id="KW-0812">Transmembrane</keyword>
<dbReference type="Pfam" id="PF04610">
    <property type="entry name" value="TrbL"/>
    <property type="match status" value="1"/>
</dbReference>
<keyword evidence="4 6" id="KW-0472">Membrane</keyword>
<evidence type="ECO:0000256" key="4">
    <source>
        <dbReference type="ARBA" id="ARBA00023136"/>
    </source>
</evidence>
<dbReference type="NCBIfam" id="TIGR02783">
    <property type="entry name" value="TrbL_P"/>
    <property type="match status" value="1"/>
</dbReference>
<feature type="transmembrane region" description="Helical" evidence="6">
    <location>
        <begin position="270"/>
        <end position="287"/>
    </location>
</feature>
<accession>A0A1L4D520</accession>
<evidence type="ECO:0000256" key="1">
    <source>
        <dbReference type="ARBA" id="ARBA00004141"/>
    </source>
</evidence>
<reference evidence="7 8" key="1">
    <citation type="submission" date="2016-10" db="EMBL/GenBank/DDBJ databases">
        <title>Silvanigrella aquatica sp. nov., isolated from a freshwater lake located in the Black Forest, Germany, description of Silvanigrellaceae fam. nov., Silvanigrellales ord. nov., reclassification of the order Bdellovibrionales in the class Oligoflexia, reclassification of the families Bacteriovoracaceae and Halobacteriovoraceae in the new order Bacteriovoracales ord. nov., and reclassification of the family Pseudobacteriovoracaceae in the order Oligoflexiales.</title>
        <authorList>
            <person name="Hahn M.W."/>
            <person name="Schmidt J."/>
            <person name="Koll U."/>
            <person name="Rohde M."/>
            <person name="Verbag S."/>
            <person name="Pitt A."/>
            <person name="Nakai R."/>
            <person name="Naganuma T."/>
            <person name="Lang E."/>
        </authorList>
    </citation>
    <scope>NUCLEOTIDE SEQUENCE [LARGE SCALE GENOMIC DNA]</scope>
    <source>
        <strain evidence="7 8">MWH-Nonnen-W8red</strain>
        <plasmid evidence="8">Plasmid pnonnen2</plasmid>
    </source>
</reference>
<dbReference type="RefSeq" id="WP_148698952.1">
    <property type="nucleotide sequence ID" value="NZ_CP017836.1"/>
</dbReference>
<dbReference type="KEGG" id="saqi:AXG55_14805"/>
<evidence type="ECO:0000313" key="7">
    <source>
        <dbReference type="EMBL" id="APJ05289.1"/>
    </source>
</evidence>
<dbReference type="GO" id="GO:0030255">
    <property type="term" value="P:protein secretion by the type IV secretion system"/>
    <property type="evidence" value="ECO:0007669"/>
    <property type="project" value="InterPro"/>
</dbReference>
<protein>
    <submittedName>
        <fullName evidence="7">P-type conjugative transfer protein TrbL</fullName>
    </submittedName>
</protein>
<evidence type="ECO:0000256" key="5">
    <source>
        <dbReference type="SAM" id="MobiDB-lite"/>
    </source>
</evidence>
<feature type="compositionally biased region" description="Polar residues" evidence="5">
    <location>
        <begin position="417"/>
        <end position="431"/>
    </location>
</feature>
<name>A0A1L4D520_9BACT</name>
<feature type="transmembrane region" description="Helical" evidence="6">
    <location>
        <begin position="96"/>
        <end position="117"/>
    </location>
</feature>
<evidence type="ECO:0000256" key="2">
    <source>
        <dbReference type="ARBA" id="ARBA00022692"/>
    </source>
</evidence>
<feature type="compositionally biased region" description="Pro residues" evidence="5">
    <location>
        <begin position="435"/>
        <end position="444"/>
    </location>
</feature>
<feature type="transmembrane region" description="Helical" evidence="6">
    <location>
        <begin position="171"/>
        <end position="194"/>
    </location>
</feature>
<keyword evidence="3 6" id="KW-1133">Transmembrane helix</keyword>
<evidence type="ECO:0000313" key="8">
    <source>
        <dbReference type="Proteomes" id="UP000184731"/>
    </source>
</evidence>